<evidence type="ECO:0000313" key="3">
    <source>
        <dbReference type="Proteomes" id="UP000236291"/>
    </source>
</evidence>
<organism evidence="2 3">
    <name type="scientific">Trifolium pratense</name>
    <name type="common">Red clover</name>
    <dbReference type="NCBI Taxonomy" id="57577"/>
    <lineage>
        <taxon>Eukaryota</taxon>
        <taxon>Viridiplantae</taxon>
        <taxon>Streptophyta</taxon>
        <taxon>Embryophyta</taxon>
        <taxon>Tracheophyta</taxon>
        <taxon>Spermatophyta</taxon>
        <taxon>Magnoliopsida</taxon>
        <taxon>eudicotyledons</taxon>
        <taxon>Gunneridae</taxon>
        <taxon>Pentapetalae</taxon>
        <taxon>rosids</taxon>
        <taxon>fabids</taxon>
        <taxon>Fabales</taxon>
        <taxon>Fabaceae</taxon>
        <taxon>Papilionoideae</taxon>
        <taxon>50 kb inversion clade</taxon>
        <taxon>NPAAA clade</taxon>
        <taxon>Hologalegina</taxon>
        <taxon>IRL clade</taxon>
        <taxon>Trifolieae</taxon>
        <taxon>Trifolium</taxon>
    </lineage>
</organism>
<feature type="compositionally biased region" description="Low complexity" evidence="1">
    <location>
        <begin position="14"/>
        <end position="26"/>
    </location>
</feature>
<dbReference type="EMBL" id="ASHM01245406">
    <property type="protein sequence ID" value="PNX69272.1"/>
    <property type="molecule type" value="Genomic_DNA"/>
</dbReference>
<comment type="caution">
    <text evidence="2">The sequence shown here is derived from an EMBL/GenBank/DDBJ whole genome shotgun (WGS) entry which is preliminary data.</text>
</comment>
<feature type="non-terminal residue" evidence="2">
    <location>
        <position position="43"/>
    </location>
</feature>
<evidence type="ECO:0000313" key="2">
    <source>
        <dbReference type="EMBL" id="PNX69272.1"/>
    </source>
</evidence>
<reference evidence="2 3" key="1">
    <citation type="journal article" date="2014" name="Am. J. Bot.">
        <title>Genome assembly and annotation for red clover (Trifolium pratense; Fabaceae).</title>
        <authorList>
            <person name="Istvanek J."/>
            <person name="Jaros M."/>
            <person name="Krenek A."/>
            <person name="Repkova J."/>
        </authorList>
    </citation>
    <scope>NUCLEOTIDE SEQUENCE [LARGE SCALE GENOMIC DNA]</scope>
    <source>
        <strain evidence="3">cv. Tatra</strain>
        <tissue evidence="2">Young leaves</tissue>
    </source>
</reference>
<gene>
    <name evidence="2" type="ORF">L195_g064358</name>
</gene>
<evidence type="ECO:0000256" key="1">
    <source>
        <dbReference type="SAM" id="MobiDB-lite"/>
    </source>
</evidence>
<protein>
    <submittedName>
        <fullName evidence="2">Uncharacterized protein</fullName>
    </submittedName>
</protein>
<dbReference type="Proteomes" id="UP000236291">
    <property type="component" value="Unassembled WGS sequence"/>
</dbReference>
<reference evidence="2 3" key="2">
    <citation type="journal article" date="2017" name="Front. Plant Sci.">
        <title>Gene Classification and Mining of Molecular Markers Useful in Red Clover (Trifolium pratense) Breeding.</title>
        <authorList>
            <person name="Istvanek J."/>
            <person name="Dluhosova J."/>
            <person name="Dluhos P."/>
            <person name="Patkova L."/>
            <person name="Nedelnik J."/>
            <person name="Repkova J."/>
        </authorList>
    </citation>
    <scope>NUCLEOTIDE SEQUENCE [LARGE SCALE GENOMIC DNA]</scope>
    <source>
        <strain evidence="3">cv. Tatra</strain>
        <tissue evidence="2">Young leaves</tissue>
    </source>
</reference>
<accession>A0A2K3KSK0</accession>
<proteinExistence type="predicted"/>
<feature type="region of interest" description="Disordered" evidence="1">
    <location>
        <begin position="1"/>
        <end position="26"/>
    </location>
</feature>
<name>A0A2K3KSK0_TRIPR</name>
<sequence>MGNSSSEAIPIVISSDSESGESAESADSALEEIVAFARAHQRA</sequence>
<dbReference type="AlphaFoldDB" id="A0A2K3KSK0"/>